<dbReference type="eggNOG" id="ENOG5031XMC">
    <property type="taxonomic scope" value="Bacteria"/>
</dbReference>
<dbReference type="KEGG" id="src:M271_23080"/>
<dbReference type="AlphaFoldDB" id="A0A0A0NP29"/>
<evidence type="ECO:0000313" key="4">
    <source>
        <dbReference type="Proteomes" id="UP000281594"/>
    </source>
</evidence>
<keyword evidence="2" id="KW-1133">Transmembrane helix</keyword>
<feature type="transmembrane region" description="Helical" evidence="2">
    <location>
        <begin position="40"/>
        <end position="61"/>
    </location>
</feature>
<dbReference type="HOGENOM" id="CLU_993652_0_0_11"/>
<dbReference type="EMBL" id="QYCY01000001">
    <property type="protein sequence ID" value="RLV80794.1"/>
    <property type="molecule type" value="Genomic_DNA"/>
</dbReference>
<keyword evidence="2" id="KW-0472">Membrane</keyword>
<proteinExistence type="predicted"/>
<name>A0A0A0NP29_STRRN</name>
<dbReference type="Proteomes" id="UP000281594">
    <property type="component" value="Unassembled WGS sequence"/>
</dbReference>
<evidence type="ECO:0008006" key="5">
    <source>
        <dbReference type="Google" id="ProtNLM"/>
    </source>
</evidence>
<sequence length="280" mass="30035">MADLDERLRDIARDVEPSIRLAGPEAVRARGRRRHVRQRTAIAAAAVLAVAAVTAGSWRLLPGDDSTRTLPAAPPAPRTDHVPGAPIPASALLRPSALPFDAMTRWKTADSTINSTDNGRAPLLDLSPSCHLDGPRPLAQRTRDYQGRKAEQARHTINAYASDGEAAKVFASLEETLKDRCARPKALGTTSSPKLAADQPTTMTYGWHSPRAPHDAQVVLMRSGTRVGVLQAEGIGSPSGDYTDGPSAYCISVSLWRLDPTATASPGPYRANPEEVKRRC</sequence>
<evidence type="ECO:0000256" key="2">
    <source>
        <dbReference type="SAM" id="Phobius"/>
    </source>
</evidence>
<evidence type="ECO:0000313" key="3">
    <source>
        <dbReference type="EMBL" id="RLV80794.1"/>
    </source>
</evidence>
<dbReference type="STRING" id="1343740.M271_23080"/>
<feature type="region of interest" description="Disordered" evidence="1">
    <location>
        <begin position="61"/>
        <end position="83"/>
    </location>
</feature>
<gene>
    <name evidence="3" type="ORF">D3C57_120455</name>
</gene>
<reference evidence="3 4" key="1">
    <citation type="journal article" date="2018" name="J. Biol. Chem.">
        <title>Discovery of the actinoplanic acid pathway in Streptomyces rapamycinicus reveals a genetically conserved synergism with rapamycin.</title>
        <authorList>
            <person name="Mrak P."/>
            <person name="Krastel P."/>
            <person name="Pivk Lukancic P."/>
            <person name="Tao J."/>
            <person name="Pistorius D."/>
            <person name="Moore C.M."/>
        </authorList>
    </citation>
    <scope>NUCLEOTIDE SEQUENCE [LARGE SCALE GENOMIC DNA]</scope>
    <source>
        <strain evidence="3 4">NRRL 5491</strain>
    </source>
</reference>
<comment type="caution">
    <text evidence="3">The sequence shown here is derived from an EMBL/GenBank/DDBJ whole genome shotgun (WGS) entry which is preliminary data.</text>
</comment>
<evidence type="ECO:0000256" key="1">
    <source>
        <dbReference type="SAM" id="MobiDB-lite"/>
    </source>
</evidence>
<dbReference type="RefSeq" id="WP_020869567.1">
    <property type="nucleotide sequence ID" value="NC_022785.1"/>
</dbReference>
<organism evidence="3 4">
    <name type="scientific">Streptomyces rapamycinicus (strain ATCC 29253 / DSM 41530 / NRRL 5491 / AYB-994)</name>
    <name type="common">Streptomyces hygroscopicus (strain ATCC 29253)</name>
    <dbReference type="NCBI Taxonomy" id="1343740"/>
    <lineage>
        <taxon>Bacteria</taxon>
        <taxon>Bacillati</taxon>
        <taxon>Actinomycetota</taxon>
        <taxon>Actinomycetes</taxon>
        <taxon>Kitasatosporales</taxon>
        <taxon>Streptomycetaceae</taxon>
        <taxon>Streptomyces</taxon>
        <taxon>Streptomyces violaceusniger group</taxon>
    </lineage>
</organism>
<accession>A0A0A0NP29</accession>
<keyword evidence="2" id="KW-0812">Transmembrane</keyword>
<protein>
    <recommendedName>
        <fullName evidence="5">PknH-like extracellular domain-containing protein</fullName>
    </recommendedName>
</protein>